<proteinExistence type="predicted"/>
<dbReference type="OrthoDB" id="5314997at2759"/>
<accession>A0A9Q9AUF1</accession>
<gene>
    <name evidence="1" type="ORF">Slin15195_G055160</name>
</gene>
<evidence type="ECO:0000313" key="1">
    <source>
        <dbReference type="EMBL" id="USW52197.1"/>
    </source>
</evidence>
<reference evidence="1" key="1">
    <citation type="submission" date="2022-06" db="EMBL/GenBank/DDBJ databases">
        <title>Complete genome sequences of two strains of the flax pathogen Septoria linicola.</title>
        <authorList>
            <person name="Lapalu N."/>
            <person name="Simon A."/>
            <person name="Demenou B."/>
            <person name="Paumier D."/>
            <person name="Guillot M.-P."/>
            <person name="Gout L."/>
            <person name="Valade R."/>
        </authorList>
    </citation>
    <scope>NUCLEOTIDE SEQUENCE</scope>
    <source>
        <strain evidence="1">SE15195</strain>
    </source>
</reference>
<name>A0A9Q9AUF1_9PEZI</name>
<dbReference type="EMBL" id="CP099421">
    <property type="protein sequence ID" value="USW52197.1"/>
    <property type="molecule type" value="Genomic_DNA"/>
</dbReference>
<keyword evidence="2" id="KW-1185">Reference proteome</keyword>
<protein>
    <recommendedName>
        <fullName evidence="3">F-box domain-containing protein</fullName>
    </recommendedName>
</protein>
<dbReference type="AlphaFoldDB" id="A0A9Q9AUF1"/>
<evidence type="ECO:0000313" key="2">
    <source>
        <dbReference type="Proteomes" id="UP001056384"/>
    </source>
</evidence>
<evidence type="ECO:0008006" key="3">
    <source>
        <dbReference type="Google" id="ProtNLM"/>
    </source>
</evidence>
<sequence>MVGDPRDLLALSSLTMAGGSKGILDLPPELRLLIYEQLLQDPIVSVQCLADTTNTVKSPWSLLRVCRLIRHEALPLLPAISKIIFEFSNVAEDAVFRWCQCMGTERIKEMRKISLTGSGICLTGWDESTESRADAPACERTIKLDLDRGFRRPYTKQRLHQEHLDGTFVPPYPPQGFRSLDAFQSDDFCQRGCLGCRYCTQVVAVGQVSKMQWSPDGQPMPSAALLMDLVDTTTKDISMYLCPQGCGITHCNQHKGELSTGGSTDAFLQLLRLRDYNERYLVE</sequence>
<dbReference type="Proteomes" id="UP001056384">
    <property type="component" value="Chromosome 4"/>
</dbReference>
<organism evidence="1 2">
    <name type="scientific">Septoria linicola</name>
    <dbReference type="NCBI Taxonomy" id="215465"/>
    <lineage>
        <taxon>Eukaryota</taxon>
        <taxon>Fungi</taxon>
        <taxon>Dikarya</taxon>
        <taxon>Ascomycota</taxon>
        <taxon>Pezizomycotina</taxon>
        <taxon>Dothideomycetes</taxon>
        <taxon>Dothideomycetidae</taxon>
        <taxon>Mycosphaerellales</taxon>
        <taxon>Mycosphaerellaceae</taxon>
        <taxon>Septoria</taxon>
    </lineage>
</organism>